<proteinExistence type="predicted"/>
<protein>
    <recommendedName>
        <fullName evidence="4">DRBM domain-containing protein</fullName>
    </recommendedName>
</protein>
<feature type="compositionally biased region" description="Polar residues" evidence="1">
    <location>
        <begin position="25"/>
        <end position="37"/>
    </location>
</feature>
<dbReference type="OrthoDB" id="4469495at2759"/>
<feature type="compositionally biased region" description="Low complexity" evidence="1">
    <location>
        <begin position="89"/>
        <end position="98"/>
    </location>
</feature>
<dbReference type="RefSeq" id="XP_001209222.1">
    <property type="nucleotide sequence ID" value="XM_001209222.1"/>
</dbReference>
<dbReference type="Gene3D" id="3.30.160.20">
    <property type="match status" value="1"/>
</dbReference>
<dbReference type="EMBL" id="CH476595">
    <property type="protein sequence ID" value="EAU38614.1"/>
    <property type="molecule type" value="Genomic_DNA"/>
</dbReference>
<reference evidence="3" key="1">
    <citation type="submission" date="2005-09" db="EMBL/GenBank/DDBJ databases">
        <title>Annotation of the Aspergillus terreus NIH2624 genome.</title>
        <authorList>
            <person name="Birren B.W."/>
            <person name="Lander E.S."/>
            <person name="Galagan J.E."/>
            <person name="Nusbaum C."/>
            <person name="Devon K."/>
            <person name="Henn M."/>
            <person name="Ma L.-J."/>
            <person name="Jaffe D.B."/>
            <person name="Butler J."/>
            <person name="Alvarez P."/>
            <person name="Gnerre S."/>
            <person name="Grabherr M."/>
            <person name="Kleber M."/>
            <person name="Mauceli E.W."/>
            <person name="Brockman W."/>
            <person name="Rounsley S."/>
            <person name="Young S.K."/>
            <person name="LaButti K."/>
            <person name="Pushparaj V."/>
            <person name="DeCaprio D."/>
            <person name="Crawford M."/>
            <person name="Koehrsen M."/>
            <person name="Engels R."/>
            <person name="Montgomery P."/>
            <person name="Pearson M."/>
            <person name="Howarth C."/>
            <person name="Larson L."/>
            <person name="Luoma S."/>
            <person name="White J."/>
            <person name="Alvarado L."/>
            <person name="Kodira C.D."/>
            <person name="Zeng Q."/>
            <person name="Oleary S."/>
            <person name="Yandava C."/>
            <person name="Denning D.W."/>
            <person name="Nierman W.C."/>
            <person name="Milne T."/>
            <person name="Madden K."/>
        </authorList>
    </citation>
    <scope>NUCLEOTIDE SEQUENCE [LARGE SCALE GENOMIC DNA]</scope>
    <source>
        <strain evidence="3">NIH 2624 / FGSC A1156</strain>
    </source>
</reference>
<sequence length="389" mass="42750">MDPQVFGHRSFLSSSLGSEKGPSSQTLTTPKSDSSLPHMQYLKESGSPQAGFSHPPTADPTSSKRQIQGGVGQNAPLSCSPIQHRSGEQESVGPSPEVEPVPRIKTERDILMKSEPESDHGIQIKQDSDSLEDGELMESLPSLAPLNPFRAQGQLTIYGHTIVAPRTYTSQMEAKVWVCREALKRLSIEHQHWAVPSEPAAHWFDDTWNWVALLRDYCVQNGLPLPIYTKCLHGSDGYCFEIETQGATYSGPVRHYADKSDAENSAAHKVLHALLVFGNGDDSATFGPYTLANGQEDLLAQIPKRPLPPTGYDKIRPVSVSGRARSLQHSCTPETDVSSSRKPKKRKRKNRATLPEANTEPKPTNSNLLPLSQSRLPAIEVPVEQEPSR</sequence>
<evidence type="ECO:0000256" key="1">
    <source>
        <dbReference type="SAM" id="MobiDB-lite"/>
    </source>
</evidence>
<feature type="region of interest" description="Disordered" evidence="1">
    <location>
        <begin position="113"/>
        <end position="132"/>
    </location>
</feature>
<dbReference type="GeneID" id="4315878"/>
<feature type="region of interest" description="Disordered" evidence="1">
    <location>
        <begin position="1"/>
        <end position="103"/>
    </location>
</feature>
<gene>
    <name evidence="2" type="ORF">ATEG_01857</name>
</gene>
<evidence type="ECO:0000313" key="3">
    <source>
        <dbReference type="Proteomes" id="UP000007963"/>
    </source>
</evidence>
<name>Q0CWS7_ASPTN</name>
<feature type="compositionally biased region" description="Polar residues" evidence="1">
    <location>
        <begin position="361"/>
        <end position="375"/>
    </location>
</feature>
<feature type="compositionally biased region" description="Basic and acidic residues" evidence="1">
    <location>
        <begin position="113"/>
        <end position="128"/>
    </location>
</feature>
<accession>Q0CWS7</accession>
<feature type="region of interest" description="Disordered" evidence="1">
    <location>
        <begin position="321"/>
        <end position="389"/>
    </location>
</feature>
<feature type="compositionally biased region" description="Polar residues" evidence="1">
    <location>
        <begin position="327"/>
        <end position="337"/>
    </location>
</feature>
<dbReference type="Proteomes" id="UP000007963">
    <property type="component" value="Unassembled WGS sequence"/>
</dbReference>
<dbReference type="HOGENOM" id="CLU_709751_0_0_1"/>
<evidence type="ECO:0000313" key="2">
    <source>
        <dbReference type="EMBL" id="EAU38614.1"/>
    </source>
</evidence>
<feature type="compositionally biased region" description="Basic residues" evidence="1">
    <location>
        <begin position="341"/>
        <end position="351"/>
    </location>
</feature>
<dbReference type="SUPFAM" id="SSF54768">
    <property type="entry name" value="dsRNA-binding domain-like"/>
    <property type="match status" value="1"/>
</dbReference>
<organism evidence="2 3">
    <name type="scientific">Aspergillus terreus (strain NIH 2624 / FGSC A1156)</name>
    <dbReference type="NCBI Taxonomy" id="341663"/>
    <lineage>
        <taxon>Eukaryota</taxon>
        <taxon>Fungi</taxon>
        <taxon>Dikarya</taxon>
        <taxon>Ascomycota</taxon>
        <taxon>Pezizomycotina</taxon>
        <taxon>Eurotiomycetes</taxon>
        <taxon>Eurotiomycetidae</taxon>
        <taxon>Eurotiales</taxon>
        <taxon>Aspergillaceae</taxon>
        <taxon>Aspergillus</taxon>
        <taxon>Aspergillus subgen. Circumdati</taxon>
    </lineage>
</organism>
<dbReference type="AlphaFoldDB" id="Q0CWS7"/>
<evidence type="ECO:0008006" key="4">
    <source>
        <dbReference type="Google" id="ProtNLM"/>
    </source>
</evidence>
<feature type="compositionally biased region" description="Low complexity" evidence="1">
    <location>
        <begin position="12"/>
        <end position="24"/>
    </location>
</feature>
<dbReference type="VEuPathDB" id="FungiDB:ATEG_01857"/>